<sequence>MTVSNILRKSCLIALLSLGTSAFAAETADSAMPIFDLESLQPTREQMIASLNTVELLRRHHYNRISLDDALSSEIFDTYLRQLDPQRSLFTAADISTFEEYRHKLDDLLLVGDLSVGFAMHTRQIQRADQRMVYALQLLREGIGQLDFSSDQNILIDREKAEWPADQQALHVLWRQQIKDEVLRLKLAGREQDSIQELLEKRYLNAQKRLYQTRSEDIFQNYINALAQVYDPHTQYLSPDNAENFDINMSLSLEGIGAVLQSDNDHTKIVRLVPAGPAEKSKQLAPADRIIGVAQDQGEMVDVVGWRLDEVVKLIRGPKGSSVRLEVIPASNPPSDMTSREVALVREAVKLEDQAAKSSVLEFNEQGNDYRIGVIEVPGFYIDFKAYRRGDPDYRSTTRDVRHLLSDLQEQEVDGIVLDLRNNGGGSLQEATELTGLFIDKGPTVLVRDSKGDVQVLDDPEAGITYGGPMAVIVNRLSASASEIFAGAMQDYGRALVIGEPTFGKGTVQSIQPLNHGELKFTLAKFYRVSGQSTQNRGVVPDITYPSLLDTVEIGESSLPRALPWDTIPAARYQADSRLEQFIPLLTDKHKARAANDPEFAYTLARIELNRAMQEREYLPLNEERRRTEQKEFEDKLLAMENTRRKALGEEPLAALDKEDPLMDGTGIPSPMAEEESTDENDPFLAETGHILIDLLELKRQVASAS</sequence>
<accession>A0A1I4NPA3</accession>
<feature type="domain" description="PDZ" evidence="8">
    <location>
        <begin position="246"/>
        <end position="316"/>
    </location>
</feature>
<dbReference type="InterPro" id="IPR029045">
    <property type="entry name" value="ClpP/crotonase-like_dom_sf"/>
</dbReference>
<keyword evidence="4 5" id="KW-0720">Serine protease</keyword>
<dbReference type="PANTHER" id="PTHR32060:SF22">
    <property type="entry name" value="CARBOXYL-TERMINAL-PROCESSING PEPTIDASE 3, CHLOROPLASTIC"/>
    <property type="match status" value="1"/>
</dbReference>
<comment type="similarity">
    <text evidence="1 5">Belongs to the peptidase S41A family.</text>
</comment>
<dbReference type="RefSeq" id="WP_074780389.1">
    <property type="nucleotide sequence ID" value="NZ_FOGN01000005.1"/>
</dbReference>
<dbReference type="GO" id="GO:0004175">
    <property type="term" value="F:endopeptidase activity"/>
    <property type="evidence" value="ECO:0007669"/>
    <property type="project" value="TreeGrafter"/>
</dbReference>
<dbReference type="InterPro" id="IPR020992">
    <property type="entry name" value="Tail_Prtase_C"/>
</dbReference>
<feature type="chain" id="PRO_5010473200" evidence="7">
    <location>
        <begin position="25"/>
        <end position="706"/>
    </location>
</feature>
<keyword evidence="3 5" id="KW-0378">Hydrolase</keyword>
<dbReference type="InterPro" id="IPR036034">
    <property type="entry name" value="PDZ_sf"/>
</dbReference>
<dbReference type="SMART" id="SM00245">
    <property type="entry name" value="TSPc"/>
    <property type="match status" value="1"/>
</dbReference>
<dbReference type="CDD" id="cd06782">
    <property type="entry name" value="cpPDZ_CPP-like"/>
    <property type="match status" value="1"/>
</dbReference>
<dbReference type="SUPFAM" id="SSF52096">
    <property type="entry name" value="ClpP/crotonase"/>
    <property type="match status" value="1"/>
</dbReference>
<dbReference type="EMBL" id="FOGN01000005">
    <property type="protein sequence ID" value="SES18746.1"/>
    <property type="molecule type" value="Genomic_DNA"/>
</dbReference>
<dbReference type="InterPro" id="IPR005151">
    <property type="entry name" value="Tail-specific_protease"/>
</dbReference>
<dbReference type="GO" id="GO:0006508">
    <property type="term" value="P:proteolysis"/>
    <property type="evidence" value="ECO:0007669"/>
    <property type="project" value="UniProtKB-KW"/>
</dbReference>
<dbReference type="Gene3D" id="3.30.750.44">
    <property type="match status" value="1"/>
</dbReference>
<dbReference type="CDD" id="cd07560">
    <property type="entry name" value="Peptidase_S41_CPP"/>
    <property type="match status" value="1"/>
</dbReference>
<evidence type="ECO:0000256" key="3">
    <source>
        <dbReference type="ARBA" id="ARBA00022801"/>
    </source>
</evidence>
<dbReference type="PANTHER" id="PTHR32060">
    <property type="entry name" value="TAIL-SPECIFIC PROTEASE"/>
    <property type="match status" value="1"/>
</dbReference>
<dbReference type="InterPro" id="IPR040573">
    <property type="entry name" value="TSP_N"/>
</dbReference>
<keyword evidence="7" id="KW-0732">Signal</keyword>
<dbReference type="GO" id="GO:0007165">
    <property type="term" value="P:signal transduction"/>
    <property type="evidence" value="ECO:0007669"/>
    <property type="project" value="TreeGrafter"/>
</dbReference>
<dbReference type="Pfam" id="PF17804">
    <property type="entry name" value="TSP_NTD"/>
    <property type="match status" value="1"/>
</dbReference>
<dbReference type="Pfam" id="PF11818">
    <property type="entry name" value="DUF3340"/>
    <property type="match status" value="1"/>
</dbReference>
<dbReference type="Gene3D" id="2.30.42.10">
    <property type="match status" value="1"/>
</dbReference>
<reference evidence="11 12" key="1">
    <citation type="submission" date="2016-10" db="EMBL/GenBank/DDBJ databases">
        <authorList>
            <person name="de Groot N.N."/>
        </authorList>
    </citation>
    <scope>NUCLEOTIDE SEQUENCE [LARGE SCALE GENOMIC DNA]</scope>
    <source>
        <strain evidence="10 11">CGMCC 1.9095</strain>
        <strain evidence="9 12">DSM 22558</strain>
    </source>
</reference>
<dbReference type="PROSITE" id="PS50106">
    <property type="entry name" value="PDZ"/>
    <property type="match status" value="1"/>
</dbReference>
<dbReference type="Proteomes" id="UP000186599">
    <property type="component" value="Unassembled WGS sequence"/>
</dbReference>
<keyword evidence="11" id="KW-1185">Reference proteome</keyword>
<evidence type="ECO:0000256" key="7">
    <source>
        <dbReference type="SAM" id="SignalP"/>
    </source>
</evidence>
<feature type="region of interest" description="Disordered" evidence="6">
    <location>
        <begin position="648"/>
        <end position="681"/>
    </location>
</feature>
<feature type="signal peptide" evidence="7">
    <location>
        <begin position="1"/>
        <end position="24"/>
    </location>
</feature>
<keyword evidence="2 5" id="KW-0645">Protease</keyword>
<evidence type="ECO:0000313" key="9">
    <source>
        <dbReference type="EMBL" id="SES18746.1"/>
    </source>
</evidence>
<dbReference type="FunFam" id="3.90.226.10:FF:000090">
    <property type="entry name" value="Tail-specific protease"/>
    <property type="match status" value="1"/>
</dbReference>
<evidence type="ECO:0000256" key="2">
    <source>
        <dbReference type="ARBA" id="ARBA00022670"/>
    </source>
</evidence>
<evidence type="ECO:0000256" key="4">
    <source>
        <dbReference type="ARBA" id="ARBA00022825"/>
    </source>
</evidence>
<evidence type="ECO:0000259" key="8">
    <source>
        <dbReference type="PROSITE" id="PS50106"/>
    </source>
</evidence>
<proteinExistence type="inferred from homology"/>
<dbReference type="STRING" id="653930.SAMN05216589_2601"/>
<dbReference type="SMART" id="SM00228">
    <property type="entry name" value="PDZ"/>
    <property type="match status" value="1"/>
</dbReference>
<dbReference type="SUPFAM" id="SSF50156">
    <property type="entry name" value="PDZ domain-like"/>
    <property type="match status" value="1"/>
</dbReference>
<evidence type="ECO:0000256" key="6">
    <source>
        <dbReference type="SAM" id="MobiDB-lite"/>
    </source>
</evidence>
<protein>
    <submittedName>
        <fullName evidence="9">C-terminal processing peptidase-1. Serine peptidase. MEROPS family S41A</fullName>
    </submittedName>
    <submittedName>
        <fullName evidence="10">Carboxyl-terminal processing protease</fullName>
    </submittedName>
</protein>
<dbReference type="Gene3D" id="3.90.226.10">
    <property type="entry name" value="2-enoyl-CoA Hydratase, Chain A, domain 1"/>
    <property type="match status" value="1"/>
</dbReference>
<dbReference type="InterPro" id="IPR004447">
    <property type="entry name" value="Peptidase_S41A"/>
</dbReference>
<dbReference type="EMBL" id="FOUA01000005">
    <property type="protein sequence ID" value="SFM17256.1"/>
    <property type="molecule type" value="Genomic_DNA"/>
</dbReference>
<dbReference type="Proteomes" id="UP000186904">
    <property type="component" value="Unassembled WGS sequence"/>
</dbReference>
<evidence type="ECO:0000256" key="1">
    <source>
        <dbReference type="ARBA" id="ARBA00009179"/>
    </source>
</evidence>
<dbReference type="Pfam" id="PF00595">
    <property type="entry name" value="PDZ"/>
    <property type="match status" value="1"/>
</dbReference>
<dbReference type="NCBIfam" id="TIGR00225">
    <property type="entry name" value="prc"/>
    <property type="match status" value="1"/>
</dbReference>
<dbReference type="InterPro" id="IPR001478">
    <property type="entry name" value="PDZ"/>
</dbReference>
<gene>
    <name evidence="10" type="ORF">SAMN04487855_2618</name>
    <name evidence="9" type="ORF">SAMN05216589_2601</name>
</gene>
<evidence type="ECO:0000313" key="12">
    <source>
        <dbReference type="Proteomes" id="UP000186904"/>
    </source>
</evidence>
<evidence type="ECO:0000313" key="10">
    <source>
        <dbReference type="EMBL" id="SFM17256.1"/>
    </source>
</evidence>
<dbReference type="AlphaFoldDB" id="A0A1I4NPA3"/>
<dbReference type="OrthoDB" id="9812068at2"/>
<dbReference type="GO" id="GO:0008236">
    <property type="term" value="F:serine-type peptidase activity"/>
    <property type="evidence" value="ECO:0007669"/>
    <property type="project" value="UniProtKB-KW"/>
</dbReference>
<evidence type="ECO:0000313" key="11">
    <source>
        <dbReference type="Proteomes" id="UP000186599"/>
    </source>
</evidence>
<dbReference type="Pfam" id="PF03572">
    <property type="entry name" value="Peptidase_S41"/>
    <property type="match status" value="1"/>
</dbReference>
<organism evidence="10 11">
    <name type="scientific">Halopseudomonas bauzanensis</name>
    <dbReference type="NCBI Taxonomy" id="653930"/>
    <lineage>
        <taxon>Bacteria</taxon>
        <taxon>Pseudomonadati</taxon>
        <taxon>Pseudomonadota</taxon>
        <taxon>Gammaproteobacteria</taxon>
        <taxon>Pseudomonadales</taxon>
        <taxon>Pseudomonadaceae</taxon>
        <taxon>Halopseudomonas</taxon>
    </lineage>
</organism>
<dbReference type="GO" id="GO:0030288">
    <property type="term" value="C:outer membrane-bounded periplasmic space"/>
    <property type="evidence" value="ECO:0007669"/>
    <property type="project" value="TreeGrafter"/>
</dbReference>
<name>A0A1I4NPA3_9GAMM</name>
<evidence type="ECO:0000256" key="5">
    <source>
        <dbReference type="RuleBase" id="RU004404"/>
    </source>
</evidence>